<evidence type="ECO:0000256" key="2">
    <source>
        <dbReference type="SAM" id="SignalP"/>
    </source>
</evidence>
<keyword evidence="1" id="KW-0472">Membrane</keyword>
<dbReference type="PANTHER" id="PTHR34672">
    <property type="entry name" value="POLLEN-SPECIFIC ARABINOGALACTA PROTEIN BAN102"/>
    <property type="match status" value="1"/>
</dbReference>
<organism evidence="3 4">
    <name type="scientific">Musa balbisiana</name>
    <name type="common">Banana</name>
    <dbReference type="NCBI Taxonomy" id="52838"/>
    <lineage>
        <taxon>Eukaryota</taxon>
        <taxon>Viridiplantae</taxon>
        <taxon>Streptophyta</taxon>
        <taxon>Embryophyta</taxon>
        <taxon>Tracheophyta</taxon>
        <taxon>Spermatophyta</taxon>
        <taxon>Magnoliopsida</taxon>
        <taxon>Liliopsida</taxon>
        <taxon>Zingiberales</taxon>
        <taxon>Musaceae</taxon>
        <taxon>Musa</taxon>
    </lineage>
</organism>
<dbReference type="Proteomes" id="UP000317650">
    <property type="component" value="Chromosome 8"/>
</dbReference>
<evidence type="ECO:0000313" key="4">
    <source>
        <dbReference type="Proteomes" id="UP000317650"/>
    </source>
</evidence>
<proteinExistence type="predicted"/>
<dbReference type="EMBL" id="PYDT01000002">
    <property type="protein sequence ID" value="THU70523.1"/>
    <property type="molecule type" value="Genomic_DNA"/>
</dbReference>
<reference evidence="3 4" key="1">
    <citation type="journal article" date="2019" name="Nat. Plants">
        <title>Genome sequencing of Musa balbisiana reveals subgenome evolution and function divergence in polyploid bananas.</title>
        <authorList>
            <person name="Yao X."/>
        </authorList>
    </citation>
    <scope>NUCLEOTIDE SEQUENCE [LARGE SCALE GENOMIC DNA]</scope>
    <source>
        <strain evidence="4">cv. DH-PKW</strain>
        <tissue evidence="3">Leaves</tissue>
    </source>
</reference>
<gene>
    <name evidence="3" type="ORF">C4D60_Mb08t25900</name>
</gene>
<keyword evidence="2" id="KW-0732">Signal</keyword>
<dbReference type="InterPro" id="IPR044702">
    <property type="entry name" value="AGP23/40"/>
</dbReference>
<feature type="transmembrane region" description="Helical" evidence="1">
    <location>
        <begin position="38"/>
        <end position="59"/>
    </location>
</feature>
<name>A0A4S8K6K4_MUSBA</name>
<keyword evidence="1" id="KW-0812">Transmembrane</keyword>
<keyword evidence="1" id="KW-1133">Transmembrane helix</keyword>
<keyword evidence="4" id="KW-1185">Reference proteome</keyword>
<feature type="signal peptide" evidence="2">
    <location>
        <begin position="1"/>
        <end position="22"/>
    </location>
</feature>
<dbReference type="AlphaFoldDB" id="A0A4S8K6K4"/>
<evidence type="ECO:0000313" key="3">
    <source>
        <dbReference type="EMBL" id="THU70523.1"/>
    </source>
</evidence>
<protein>
    <submittedName>
        <fullName evidence="3">Uncharacterized protein</fullName>
    </submittedName>
</protein>
<accession>A0A4S8K6K4</accession>
<evidence type="ECO:0000256" key="1">
    <source>
        <dbReference type="SAM" id="Phobius"/>
    </source>
</evidence>
<dbReference type="PANTHER" id="PTHR34672:SF17">
    <property type="entry name" value="POLLEN-SPECIFIC ARABINOGALACTA PROTEIN BAN102"/>
    <property type="match status" value="1"/>
</dbReference>
<feature type="chain" id="PRO_5020667509" evidence="2">
    <location>
        <begin position="23"/>
        <end position="126"/>
    </location>
</feature>
<comment type="caution">
    <text evidence="3">The sequence shown here is derived from an EMBL/GenBank/DDBJ whole genome shotgun (WGS) entry which is preliminary data.</text>
</comment>
<sequence length="126" mass="13105">MEMRKIACAVLVAAAAATTALATEAPAAAPGPASASFAATPAVGAVVGASVLSFFAFYLHPVSVEVRNERRAEQMQAEGGISTVGSHTVYKSSLQRKRSQVNCPVSVEVRNERRAEQMQAEAASAQ</sequence>